<protein>
    <submittedName>
        <fullName evidence="2">Uncharacterized protein</fullName>
    </submittedName>
</protein>
<feature type="transmembrane region" description="Helical" evidence="1">
    <location>
        <begin position="128"/>
        <end position="151"/>
    </location>
</feature>
<feature type="transmembrane region" description="Helical" evidence="1">
    <location>
        <begin position="101"/>
        <end position="121"/>
    </location>
</feature>
<feature type="transmembrane region" description="Helical" evidence="1">
    <location>
        <begin position="62"/>
        <end position="81"/>
    </location>
</feature>
<feature type="transmembrane region" description="Helical" evidence="1">
    <location>
        <begin position="171"/>
        <end position="189"/>
    </location>
</feature>
<proteinExistence type="predicted"/>
<name>A0AAU7CFP1_9BACT</name>
<sequence>MPMIASKRPANTLSRWKSDLVADLERVALRDRWGLALMIIGWIHLAVFVTCHVLYTIGDRRNIHYLGLWGLELVTNLWVIRRVAGPGWFRATPLAEILTRVWATFLILSFNVTSLNLLTGFSIEWFKAVWATLSTFGFATTAYLVNPWYFVPAVQMYFTGLLMVVLPMWQYLIYGVSWWATFQGIGLTLERKRRKSRHQPIKFEPACLEYRAIDEVLAEHR</sequence>
<dbReference type="EMBL" id="CP155447">
    <property type="protein sequence ID" value="XBH04174.1"/>
    <property type="molecule type" value="Genomic_DNA"/>
</dbReference>
<gene>
    <name evidence="2" type="ORF">V5E97_38655</name>
</gene>
<evidence type="ECO:0000313" key="2">
    <source>
        <dbReference type="EMBL" id="XBH04174.1"/>
    </source>
</evidence>
<organism evidence="2">
    <name type="scientific">Singulisphaera sp. Ch08</name>
    <dbReference type="NCBI Taxonomy" id="3120278"/>
    <lineage>
        <taxon>Bacteria</taxon>
        <taxon>Pseudomonadati</taxon>
        <taxon>Planctomycetota</taxon>
        <taxon>Planctomycetia</taxon>
        <taxon>Isosphaerales</taxon>
        <taxon>Isosphaeraceae</taxon>
        <taxon>Singulisphaera</taxon>
    </lineage>
</organism>
<keyword evidence="1" id="KW-0472">Membrane</keyword>
<reference evidence="2" key="1">
    <citation type="submission" date="2024-05" db="EMBL/GenBank/DDBJ databases">
        <title>Planctomycetes of the genus Singulisphaera possess chitinolytic capabilities.</title>
        <authorList>
            <person name="Ivanova A."/>
        </authorList>
    </citation>
    <scope>NUCLEOTIDE SEQUENCE</scope>
    <source>
        <strain evidence="2">Ch08T</strain>
    </source>
</reference>
<dbReference type="RefSeq" id="WP_406696925.1">
    <property type="nucleotide sequence ID" value="NZ_CP155447.1"/>
</dbReference>
<accession>A0AAU7CFP1</accession>
<feature type="transmembrane region" description="Helical" evidence="1">
    <location>
        <begin position="33"/>
        <end position="55"/>
    </location>
</feature>
<evidence type="ECO:0000256" key="1">
    <source>
        <dbReference type="SAM" id="Phobius"/>
    </source>
</evidence>
<dbReference type="AlphaFoldDB" id="A0AAU7CFP1"/>
<keyword evidence="1" id="KW-0812">Transmembrane</keyword>
<keyword evidence="1" id="KW-1133">Transmembrane helix</keyword>